<dbReference type="OrthoDB" id="3437960at2759"/>
<evidence type="ECO:0000256" key="1">
    <source>
        <dbReference type="ARBA" id="ARBA00004123"/>
    </source>
</evidence>
<dbReference type="GO" id="GO:0019185">
    <property type="term" value="C:snRNA-activating protein complex"/>
    <property type="evidence" value="ECO:0007669"/>
    <property type="project" value="TreeGrafter"/>
</dbReference>
<comment type="subcellular location">
    <subcellularLocation>
        <location evidence="1">Nucleus</location>
    </subcellularLocation>
</comment>
<accession>A0A0C3QRD1</accession>
<dbReference type="GO" id="GO:0042795">
    <property type="term" value="P:snRNA transcription by RNA polymerase II"/>
    <property type="evidence" value="ECO:0007669"/>
    <property type="project" value="TreeGrafter"/>
</dbReference>
<dbReference type="InterPro" id="IPR022042">
    <property type="entry name" value="snRNA-activating_su3"/>
</dbReference>
<keyword evidence="3" id="KW-0805">Transcription regulation</keyword>
<organism evidence="7 8">
    <name type="scientific">Tulasnella calospora MUT 4182</name>
    <dbReference type="NCBI Taxonomy" id="1051891"/>
    <lineage>
        <taxon>Eukaryota</taxon>
        <taxon>Fungi</taxon>
        <taxon>Dikarya</taxon>
        <taxon>Basidiomycota</taxon>
        <taxon>Agaricomycotina</taxon>
        <taxon>Agaricomycetes</taxon>
        <taxon>Cantharellales</taxon>
        <taxon>Tulasnellaceae</taxon>
        <taxon>Tulasnella</taxon>
    </lineage>
</organism>
<dbReference type="EMBL" id="KN822964">
    <property type="protein sequence ID" value="KIO31256.1"/>
    <property type="molecule type" value="Genomic_DNA"/>
</dbReference>
<evidence type="ECO:0000256" key="5">
    <source>
        <dbReference type="ARBA" id="ARBA00023163"/>
    </source>
</evidence>
<dbReference type="PANTHER" id="PTHR13421">
    <property type="entry name" value="SNRNA-ACTIVATING PROTEIN COMPLEX SUBUNIT 3"/>
    <property type="match status" value="1"/>
</dbReference>
<evidence type="ECO:0008006" key="9">
    <source>
        <dbReference type="Google" id="ProtNLM"/>
    </source>
</evidence>
<name>A0A0C3QRD1_9AGAM</name>
<proteinExistence type="inferred from homology"/>
<reference evidence="7 8" key="1">
    <citation type="submission" date="2014-04" db="EMBL/GenBank/DDBJ databases">
        <authorList>
            <consortium name="DOE Joint Genome Institute"/>
            <person name="Kuo A."/>
            <person name="Girlanda M."/>
            <person name="Perotto S."/>
            <person name="Kohler A."/>
            <person name="Nagy L.G."/>
            <person name="Floudas D."/>
            <person name="Copeland A."/>
            <person name="Barry K.W."/>
            <person name="Cichocki N."/>
            <person name="Veneault-Fourrey C."/>
            <person name="LaButti K."/>
            <person name="Lindquist E.A."/>
            <person name="Lipzen A."/>
            <person name="Lundell T."/>
            <person name="Morin E."/>
            <person name="Murat C."/>
            <person name="Sun H."/>
            <person name="Tunlid A."/>
            <person name="Henrissat B."/>
            <person name="Grigoriev I.V."/>
            <person name="Hibbett D.S."/>
            <person name="Martin F."/>
            <person name="Nordberg H.P."/>
            <person name="Cantor M.N."/>
            <person name="Hua S.X."/>
        </authorList>
    </citation>
    <scope>NUCLEOTIDE SEQUENCE [LARGE SCALE GENOMIC DNA]</scope>
    <source>
        <strain evidence="7 8">MUT 4182</strain>
    </source>
</reference>
<dbReference type="AlphaFoldDB" id="A0A0C3QRD1"/>
<keyword evidence="8" id="KW-1185">Reference proteome</keyword>
<protein>
    <recommendedName>
        <fullName evidence="9">snRNA-activating protein complex subunit 3</fullName>
    </recommendedName>
</protein>
<dbReference type="Pfam" id="PF12251">
    <property type="entry name" value="SNAPC3"/>
    <property type="match status" value="1"/>
</dbReference>
<dbReference type="GO" id="GO:0001046">
    <property type="term" value="F:core promoter sequence-specific DNA binding"/>
    <property type="evidence" value="ECO:0007669"/>
    <property type="project" value="TreeGrafter"/>
</dbReference>
<keyword evidence="4" id="KW-0238">DNA-binding</keyword>
<evidence type="ECO:0000313" key="7">
    <source>
        <dbReference type="EMBL" id="KIO31256.1"/>
    </source>
</evidence>
<keyword evidence="5" id="KW-0804">Transcription</keyword>
<evidence type="ECO:0000256" key="6">
    <source>
        <dbReference type="ARBA" id="ARBA00023242"/>
    </source>
</evidence>
<evidence type="ECO:0000256" key="2">
    <source>
        <dbReference type="ARBA" id="ARBA00010410"/>
    </source>
</evidence>
<gene>
    <name evidence="7" type="ORF">M407DRAFT_135404</name>
</gene>
<dbReference type="PANTHER" id="PTHR13421:SF16">
    <property type="entry name" value="SNRNA-ACTIVATING PROTEIN COMPLEX SUBUNIT 3"/>
    <property type="match status" value="1"/>
</dbReference>
<reference evidence="8" key="2">
    <citation type="submission" date="2015-01" db="EMBL/GenBank/DDBJ databases">
        <title>Evolutionary Origins and Diversification of the Mycorrhizal Mutualists.</title>
        <authorList>
            <consortium name="DOE Joint Genome Institute"/>
            <consortium name="Mycorrhizal Genomics Consortium"/>
            <person name="Kohler A."/>
            <person name="Kuo A."/>
            <person name="Nagy L.G."/>
            <person name="Floudas D."/>
            <person name="Copeland A."/>
            <person name="Barry K.W."/>
            <person name="Cichocki N."/>
            <person name="Veneault-Fourrey C."/>
            <person name="LaButti K."/>
            <person name="Lindquist E.A."/>
            <person name="Lipzen A."/>
            <person name="Lundell T."/>
            <person name="Morin E."/>
            <person name="Murat C."/>
            <person name="Riley R."/>
            <person name="Ohm R."/>
            <person name="Sun H."/>
            <person name="Tunlid A."/>
            <person name="Henrissat B."/>
            <person name="Grigoriev I.V."/>
            <person name="Hibbett D.S."/>
            <person name="Martin F."/>
        </authorList>
    </citation>
    <scope>NUCLEOTIDE SEQUENCE [LARGE SCALE GENOMIC DNA]</scope>
    <source>
        <strain evidence="8">MUT 4182</strain>
    </source>
</reference>
<dbReference type="HOGENOM" id="CLU_1670667_0_0_1"/>
<dbReference type="GO" id="GO:0003681">
    <property type="term" value="F:bent DNA binding"/>
    <property type="evidence" value="ECO:0007669"/>
    <property type="project" value="TreeGrafter"/>
</dbReference>
<evidence type="ECO:0000313" key="8">
    <source>
        <dbReference type="Proteomes" id="UP000054248"/>
    </source>
</evidence>
<keyword evidence="6" id="KW-0539">Nucleus</keyword>
<dbReference type="GO" id="GO:0005634">
    <property type="term" value="C:nucleus"/>
    <property type="evidence" value="ECO:0007669"/>
    <property type="project" value="UniProtKB-SubCell"/>
</dbReference>
<evidence type="ECO:0000256" key="4">
    <source>
        <dbReference type="ARBA" id="ARBA00023125"/>
    </source>
</evidence>
<dbReference type="GO" id="GO:0042796">
    <property type="term" value="P:snRNA transcription by RNA polymerase III"/>
    <property type="evidence" value="ECO:0007669"/>
    <property type="project" value="TreeGrafter"/>
</dbReference>
<dbReference type="GO" id="GO:0000978">
    <property type="term" value="F:RNA polymerase II cis-regulatory region sequence-specific DNA binding"/>
    <property type="evidence" value="ECO:0007669"/>
    <property type="project" value="TreeGrafter"/>
</dbReference>
<sequence>MPTLSVVLPHYWNVQDSQFGRTLDELDKSWPPHPSLETSLPLCEMAFSELLLQLNKPYLFIHQGSCQHPFTIDDIRLSARSDPSPLELPFTTFMSWMPGVTCKVCLRMPAAISVVGDPQLGESQSLLCNRCWMILCPSQLQQNKSDDDIEVVPIDSRY</sequence>
<dbReference type="Proteomes" id="UP000054248">
    <property type="component" value="Unassembled WGS sequence"/>
</dbReference>
<comment type="similarity">
    <text evidence="2">Belongs to the SNAPC3/SRD2 family.</text>
</comment>
<dbReference type="STRING" id="1051891.A0A0C3QRD1"/>
<dbReference type="GO" id="GO:0001006">
    <property type="term" value="F:RNA polymerase III type 3 promoter sequence-specific DNA binding"/>
    <property type="evidence" value="ECO:0007669"/>
    <property type="project" value="TreeGrafter"/>
</dbReference>
<evidence type="ECO:0000256" key="3">
    <source>
        <dbReference type="ARBA" id="ARBA00023015"/>
    </source>
</evidence>